<evidence type="ECO:0000256" key="2">
    <source>
        <dbReference type="ARBA" id="ARBA00023125"/>
    </source>
</evidence>
<organism evidence="5 6">
    <name type="scientific">Oricola cellulosilytica</name>
    <dbReference type="NCBI Taxonomy" id="1429082"/>
    <lineage>
        <taxon>Bacteria</taxon>
        <taxon>Pseudomonadati</taxon>
        <taxon>Pseudomonadota</taxon>
        <taxon>Alphaproteobacteria</taxon>
        <taxon>Hyphomicrobiales</taxon>
        <taxon>Ahrensiaceae</taxon>
        <taxon>Oricola</taxon>
    </lineage>
</organism>
<evidence type="ECO:0000256" key="1">
    <source>
        <dbReference type="ARBA" id="ARBA00023015"/>
    </source>
</evidence>
<dbReference type="CDD" id="cd01392">
    <property type="entry name" value="HTH_LacI"/>
    <property type="match status" value="1"/>
</dbReference>
<dbReference type="InterPro" id="IPR046335">
    <property type="entry name" value="LacI/GalR-like_sensor"/>
</dbReference>
<dbReference type="GO" id="GO:0000976">
    <property type="term" value="F:transcription cis-regulatory region binding"/>
    <property type="evidence" value="ECO:0007669"/>
    <property type="project" value="TreeGrafter"/>
</dbReference>
<protein>
    <submittedName>
        <fullName evidence="5">LacI family DNA-binding transcriptional regulator</fullName>
    </submittedName>
</protein>
<dbReference type="SUPFAM" id="SSF53822">
    <property type="entry name" value="Periplasmic binding protein-like I"/>
    <property type="match status" value="1"/>
</dbReference>
<dbReference type="PANTHER" id="PTHR30146:SF2">
    <property type="entry name" value="HTH-TYPE TRANSCRIPTIONAL REGULATOR GNTR"/>
    <property type="match status" value="1"/>
</dbReference>
<proteinExistence type="predicted"/>
<dbReference type="Pfam" id="PF13377">
    <property type="entry name" value="Peripla_BP_3"/>
    <property type="match status" value="1"/>
</dbReference>
<dbReference type="Proteomes" id="UP000291301">
    <property type="component" value="Unassembled WGS sequence"/>
</dbReference>
<gene>
    <name evidence="5" type="ORF">E0D97_16190</name>
</gene>
<feature type="domain" description="HTH lacI-type" evidence="4">
    <location>
        <begin position="17"/>
        <end position="71"/>
    </location>
</feature>
<dbReference type="InterPro" id="IPR028082">
    <property type="entry name" value="Peripla_BP_I"/>
</dbReference>
<dbReference type="GO" id="GO:0003700">
    <property type="term" value="F:DNA-binding transcription factor activity"/>
    <property type="evidence" value="ECO:0007669"/>
    <property type="project" value="TreeGrafter"/>
</dbReference>
<dbReference type="Pfam" id="PF00356">
    <property type="entry name" value="LacI"/>
    <property type="match status" value="1"/>
</dbReference>
<dbReference type="EMBL" id="SJST01000008">
    <property type="protein sequence ID" value="TCD11873.1"/>
    <property type="molecule type" value="Genomic_DNA"/>
</dbReference>
<keyword evidence="3" id="KW-0804">Transcription</keyword>
<dbReference type="InterPro" id="IPR000843">
    <property type="entry name" value="HTH_LacI"/>
</dbReference>
<sequence length="354" mass="38540">MGENGSPERLGGSVRKVTLADVAAKVGVSAITVSRALRSPEKVSKTLQRKIKKAIADLGYVPDPAARALASGRTNVIGVLIPSVTNNVFSDVMRGMYEAIEPTTFDLQLGNTRYSPLMEEDLLKVFLSQKPAGLVITGIDQSKTARTMLQSATCPIVQIMETGPNPIDMMIGFSHYDAAAAATTHLIDAGSRFPAFVGARMDPRTQRRFAGFKDTCERAGVFSRERLITTPEPSTVTLGASLFANLISQQPEIDAVLCNNDDLALGILFEAQRRHMAIPEELMICGFNDLEMMAVAEPPVTSVRTHRHEMGRRSIEMLVRQIENPDAEASKIIDLGFDVISRRSTARRGPRLGS</sequence>
<dbReference type="Gene3D" id="1.10.260.40">
    <property type="entry name" value="lambda repressor-like DNA-binding domains"/>
    <property type="match status" value="1"/>
</dbReference>
<keyword evidence="2 5" id="KW-0238">DNA-binding</keyword>
<evidence type="ECO:0000256" key="3">
    <source>
        <dbReference type="ARBA" id="ARBA00023163"/>
    </source>
</evidence>
<evidence type="ECO:0000313" key="5">
    <source>
        <dbReference type="EMBL" id="TCD11873.1"/>
    </source>
</evidence>
<dbReference type="InterPro" id="IPR010982">
    <property type="entry name" value="Lambda_DNA-bd_dom_sf"/>
</dbReference>
<dbReference type="PROSITE" id="PS00356">
    <property type="entry name" value="HTH_LACI_1"/>
    <property type="match status" value="1"/>
</dbReference>
<dbReference type="CDD" id="cd01575">
    <property type="entry name" value="PBP1_GntR"/>
    <property type="match status" value="1"/>
</dbReference>
<evidence type="ECO:0000313" key="6">
    <source>
        <dbReference type="Proteomes" id="UP000291301"/>
    </source>
</evidence>
<dbReference type="PROSITE" id="PS50932">
    <property type="entry name" value="HTH_LACI_2"/>
    <property type="match status" value="1"/>
</dbReference>
<reference evidence="5 6" key="1">
    <citation type="journal article" date="2015" name="Antonie Van Leeuwenhoek">
        <title>Oricola cellulosilytica gen. nov., sp. nov., a cellulose-degrading bacterium of the family Phyllobacteriaceae isolated from surface seashore water, and emended descriptions of Mesorhizobium loti and Phyllobacterium myrsinacearum.</title>
        <authorList>
            <person name="Hameed A."/>
            <person name="Shahina M."/>
            <person name="Lai W.A."/>
            <person name="Lin S.Y."/>
            <person name="Young L.S."/>
            <person name="Liu Y.C."/>
            <person name="Hsu Y.H."/>
            <person name="Young C.C."/>
        </authorList>
    </citation>
    <scope>NUCLEOTIDE SEQUENCE [LARGE SCALE GENOMIC DNA]</scope>
    <source>
        <strain evidence="5 6">KCTC 52183</strain>
    </source>
</reference>
<accession>A0A4R0P4S2</accession>
<keyword evidence="1" id="KW-0805">Transcription regulation</keyword>
<dbReference type="Gene3D" id="3.40.50.2300">
    <property type="match status" value="2"/>
</dbReference>
<dbReference type="AlphaFoldDB" id="A0A4R0P4S2"/>
<name>A0A4R0P4S2_9HYPH</name>
<dbReference type="SUPFAM" id="SSF47413">
    <property type="entry name" value="lambda repressor-like DNA-binding domains"/>
    <property type="match status" value="1"/>
</dbReference>
<evidence type="ECO:0000259" key="4">
    <source>
        <dbReference type="PROSITE" id="PS50932"/>
    </source>
</evidence>
<dbReference type="PANTHER" id="PTHR30146">
    <property type="entry name" value="LACI-RELATED TRANSCRIPTIONAL REPRESSOR"/>
    <property type="match status" value="1"/>
</dbReference>
<dbReference type="OrthoDB" id="7170131at2"/>
<dbReference type="SMART" id="SM00354">
    <property type="entry name" value="HTH_LACI"/>
    <property type="match status" value="1"/>
</dbReference>
<comment type="caution">
    <text evidence="5">The sequence shown here is derived from an EMBL/GenBank/DDBJ whole genome shotgun (WGS) entry which is preliminary data.</text>
</comment>
<keyword evidence="6" id="KW-1185">Reference proteome</keyword>